<gene>
    <name evidence="10" type="ORF">A2Y75_11740</name>
</gene>
<comment type="cofactor">
    <cofactor evidence="8">
        <name>tungstopterin</name>
        <dbReference type="ChEBI" id="CHEBI:30402"/>
    </cofactor>
</comment>
<dbReference type="Pfam" id="PF01314">
    <property type="entry name" value="AFOR_C"/>
    <property type="match status" value="1"/>
</dbReference>
<name>A0A1F2WM19_9ACTN</name>
<evidence type="ECO:0000313" key="11">
    <source>
        <dbReference type="Proteomes" id="UP000177876"/>
    </source>
</evidence>
<dbReference type="PANTHER" id="PTHR30038">
    <property type="entry name" value="ALDEHYDE FERREDOXIN OXIDOREDUCTASE"/>
    <property type="match status" value="1"/>
</dbReference>
<dbReference type="Gene3D" id="1.10.569.10">
    <property type="entry name" value="Aldehyde Ferredoxin Oxidoreductase Protein, subunit A, domain 2"/>
    <property type="match status" value="1"/>
</dbReference>
<dbReference type="Pfam" id="PF02730">
    <property type="entry name" value="AFOR_N"/>
    <property type="match status" value="1"/>
</dbReference>
<dbReference type="PANTHER" id="PTHR30038:SF7">
    <property type="entry name" value="TUNGSTEN-CONTAINING GLYCERALDEHYDE-3-PHOSPHATE:FERREDOXIN OXIDOREDUCTASE"/>
    <property type="match status" value="1"/>
</dbReference>
<proteinExistence type="inferred from homology"/>
<keyword evidence="3" id="KW-0004">4Fe-4S</keyword>
<dbReference type="Proteomes" id="UP000177876">
    <property type="component" value="Unassembled WGS sequence"/>
</dbReference>
<evidence type="ECO:0000259" key="9">
    <source>
        <dbReference type="SMART" id="SM00790"/>
    </source>
</evidence>
<dbReference type="AlphaFoldDB" id="A0A1F2WM19"/>
<dbReference type="InterPro" id="IPR036021">
    <property type="entry name" value="Tungsten_al_ferr_oxy-like_C"/>
</dbReference>
<evidence type="ECO:0000256" key="4">
    <source>
        <dbReference type="ARBA" id="ARBA00022723"/>
    </source>
</evidence>
<evidence type="ECO:0000256" key="8">
    <source>
        <dbReference type="ARBA" id="ARBA00049934"/>
    </source>
</evidence>
<keyword evidence="5" id="KW-0560">Oxidoreductase</keyword>
<reference evidence="10 11" key="1">
    <citation type="journal article" date="2016" name="Nat. Commun.">
        <title>Thousands of microbial genomes shed light on interconnected biogeochemical processes in an aquifer system.</title>
        <authorList>
            <person name="Anantharaman K."/>
            <person name="Brown C.T."/>
            <person name="Hug L.A."/>
            <person name="Sharon I."/>
            <person name="Castelle C.J."/>
            <person name="Probst A.J."/>
            <person name="Thomas B.C."/>
            <person name="Singh A."/>
            <person name="Wilkins M.J."/>
            <person name="Karaoz U."/>
            <person name="Brodie E.L."/>
            <person name="Williams K.H."/>
            <person name="Hubbard S.S."/>
            <person name="Banfield J.F."/>
        </authorList>
    </citation>
    <scope>NUCLEOTIDE SEQUENCE [LARGE SCALE GENOMIC DNA]</scope>
</reference>
<feature type="domain" description="Aldehyde ferredoxin oxidoreductase N-terminal" evidence="9">
    <location>
        <begin position="5"/>
        <end position="207"/>
    </location>
</feature>
<evidence type="ECO:0000313" key="10">
    <source>
        <dbReference type="EMBL" id="OFW57903.1"/>
    </source>
</evidence>
<dbReference type="GO" id="GO:0051539">
    <property type="term" value="F:4 iron, 4 sulfur cluster binding"/>
    <property type="evidence" value="ECO:0007669"/>
    <property type="project" value="UniProtKB-KW"/>
</dbReference>
<dbReference type="InterPro" id="IPR013983">
    <property type="entry name" value="Ald_Fedxn_OxRdtase_N"/>
</dbReference>
<evidence type="ECO:0000256" key="7">
    <source>
        <dbReference type="ARBA" id="ARBA00023014"/>
    </source>
</evidence>
<evidence type="ECO:0000256" key="5">
    <source>
        <dbReference type="ARBA" id="ARBA00023002"/>
    </source>
</evidence>
<dbReference type="InterPro" id="IPR051919">
    <property type="entry name" value="W-dependent_AOR"/>
</dbReference>
<evidence type="ECO:0000256" key="1">
    <source>
        <dbReference type="ARBA" id="ARBA00001966"/>
    </source>
</evidence>
<dbReference type="InterPro" id="IPR013984">
    <property type="entry name" value="Ald_Fedxn_OxRdtase_dom2"/>
</dbReference>
<organism evidence="10 11">
    <name type="scientific">Candidatus Solincola sediminis</name>
    <dbReference type="NCBI Taxonomy" id="1797199"/>
    <lineage>
        <taxon>Bacteria</taxon>
        <taxon>Bacillati</taxon>
        <taxon>Actinomycetota</taxon>
        <taxon>Candidatus Geothermincolia</taxon>
        <taxon>Candidatus Geothermincolales</taxon>
        <taxon>Candidatus Geothermincolaceae</taxon>
        <taxon>Candidatus Solincola</taxon>
    </lineage>
</organism>
<comment type="caution">
    <text evidence="10">The sequence shown here is derived from an EMBL/GenBank/DDBJ whole genome shotgun (WGS) entry which is preliminary data.</text>
</comment>
<sequence>MAYGNMGKVLEIDLTSGTTSEIGLDDEIYRQYIGGTGLAAKLLYDRGNLEAGALDPDNLLIFATGPLTGIGSSGSSRFSVGSRSPQTGIWGQASCGGNFGPELKRCGYDAIILKGKAADPVYLLIGEDTAQILPAPDLWGKDAYETTDILKEKHGKECKICAIGPASENGVLYGSIINDYGHIFGRSGVGTVMGAKNLKALAAQGSKKMECADPGRLKEMQLEHRDAVKDNIFCGALSAFGTGVNMDAKMFEGDVPVRNWGQGEWEEGAEKLSGIALGDNFVTGHETCRGCAVRCKPVVEIKEGPYAMPEGPGPEYETQGSFGTMLMNDDLASVCKMNDYCNRAGMDTITCGATIAWAMDCFENGVLKAEDYDGVKLEWGDAAAVMDLLPKITAREGKLGALLAKGSRNASDEIGAGSEYLTDSKGLEAAMHNPRCNWGDGLAYAISIRGACHVSNVTFMLEWGAVEYPEIGLDKNYEGQSAEFKAEAAALTADIGIIFNSACWCQFSGSMISVTQFKDYFNAVAAYDWDIDEMMKAAARVWFLQRCLGHIWGSTGADDRLGQKIMTPVEDGMTAGVVPDMDRMLKEFYEYRGLGEDGKPKPEVLERYGLGYLIDK</sequence>
<dbReference type="EMBL" id="MELK01000029">
    <property type="protein sequence ID" value="OFW57903.1"/>
    <property type="molecule type" value="Genomic_DNA"/>
</dbReference>
<keyword evidence="6" id="KW-0408">Iron</keyword>
<dbReference type="InterPro" id="IPR013985">
    <property type="entry name" value="Ald_Fedxn_OxRdtase_dom3"/>
</dbReference>
<evidence type="ECO:0000256" key="6">
    <source>
        <dbReference type="ARBA" id="ARBA00023004"/>
    </source>
</evidence>
<comment type="cofactor">
    <cofactor evidence="1">
        <name>[4Fe-4S] cluster</name>
        <dbReference type="ChEBI" id="CHEBI:49883"/>
    </cofactor>
</comment>
<dbReference type="SMART" id="SM00790">
    <property type="entry name" value="AFOR_N"/>
    <property type="match status" value="1"/>
</dbReference>
<protein>
    <recommendedName>
        <fullName evidence="9">Aldehyde ferredoxin oxidoreductase N-terminal domain-containing protein</fullName>
    </recommendedName>
</protein>
<dbReference type="SUPFAM" id="SSF48310">
    <property type="entry name" value="Aldehyde ferredoxin oxidoreductase, C-terminal domains"/>
    <property type="match status" value="1"/>
</dbReference>
<dbReference type="GO" id="GO:0009055">
    <property type="term" value="F:electron transfer activity"/>
    <property type="evidence" value="ECO:0007669"/>
    <property type="project" value="InterPro"/>
</dbReference>
<dbReference type="GO" id="GO:0016625">
    <property type="term" value="F:oxidoreductase activity, acting on the aldehyde or oxo group of donors, iron-sulfur protein as acceptor"/>
    <property type="evidence" value="ECO:0007669"/>
    <property type="project" value="InterPro"/>
</dbReference>
<evidence type="ECO:0000256" key="3">
    <source>
        <dbReference type="ARBA" id="ARBA00022485"/>
    </source>
</evidence>
<evidence type="ECO:0000256" key="2">
    <source>
        <dbReference type="ARBA" id="ARBA00011032"/>
    </source>
</evidence>
<dbReference type="GO" id="GO:0046872">
    <property type="term" value="F:metal ion binding"/>
    <property type="evidence" value="ECO:0007669"/>
    <property type="project" value="UniProtKB-KW"/>
</dbReference>
<dbReference type="Gene3D" id="1.10.599.10">
    <property type="entry name" value="Aldehyde Ferredoxin Oxidoreductase Protein, subunit A, domain 3"/>
    <property type="match status" value="1"/>
</dbReference>
<keyword evidence="4" id="KW-0479">Metal-binding</keyword>
<accession>A0A1F2WM19</accession>
<dbReference type="InterPro" id="IPR001203">
    <property type="entry name" value="OxRdtase_Ald_Fedxn_C"/>
</dbReference>
<dbReference type="STRING" id="1797197.A2Y75_11740"/>
<keyword evidence="7" id="KW-0411">Iron-sulfur</keyword>
<comment type="similarity">
    <text evidence="2">Belongs to the AOR/FOR family.</text>
</comment>
<dbReference type="InterPro" id="IPR036503">
    <property type="entry name" value="Ald_Fedxn_OxRdtase_N_sf"/>
</dbReference>
<dbReference type="SUPFAM" id="SSF56228">
    <property type="entry name" value="Aldehyde ferredoxin oxidoreductase, N-terminal domain"/>
    <property type="match status" value="1"/>
</dbReference>
<dbReference type="Gene3D" id="3.60.9.10">
    <property type="entry name" value="Aldehyde ferredoxin oxidoreductase, N-terminal domain"/>
    <property type="match status" value="1"/>
</dbReference>